<keyword evidence="2" id="KW-1185">Reference proteome</keyword>
<evidence type="ECO:0000313" key="2">
    <source>
        <dbReference type="Proteomes" id="UP001632038"/>
    </source>
</evidence>
<accession>A0ABD3E327</accession>
<dbReference type="EMBL" id="JAVIJP010000007">
    <property type="protein sequence ID" value="KAL3648908.1"/>
    <property type="molecule type" value="Genomic_DNA"/>
</dbReference>
<evidence type="ECO:0000313" key="1">
    <source>
        <dbReference type="EMBL" id="KAL3648908.1"/>
    </source>
</evidence>
<comment type="caution">
    <text evidence="1">The sequence shown here is derived from an EMBL/GenBank/DDBJ whole genome shotgun (WGS) entry which is preliminary data.</text>
</comment>
<organism evidence="1 2">
    <name type="scientific">Castilleja foliolosa</name>
    <dbReference type="NCBI Taxonomy" id="1961234"/>
    <lineage>
        <taxon>Eukaryota</taxon>
        <taxon>Viridiplantae</taxon>
        <taxon>Streptophyta</taxon>
        <taxon>Embryophyta</taxon>
        <taxon>Tracheophyta</taxon>
        <taxon>Spermatophyta</taxon>
        <taxon>Magnoliopsida</taxon>
        <taxon>eudicotyledons</taxon>
        <taxon>Gunneridae</taxon>
        <taxon>Pentapetalae</taxon>
        <taxon>asterids</taxon>
        <taxon>lamiids</taxon>
        <taxon>Lamiales</taxon>
        <taxon>Orobanchaceae</taxon>
        <taxon>Pedicularideae</taxon>
        <taxon>Castillejinae</taxon>
        <taxon>Castilleja</taxon>
    </lineage>
</organism>
<dbReference type="Proteomes" id="UP001632038">
    <property type="component" value="Unassembled WGS sequence"/>
</dbReference>
<proteinExistence type="predicted"/>
<reference evidence="2" key="1">
    <citation type="journal article" date="2024" name="IScience">
        <title>Strigolactones Initiate the Formation of Haustorium-like Structures in Castilleja.</title>
        <authorList>
            <person name="Buerger M."/>
            <person name="Peterson D."/>
            <person name="Chory J."/>
        </authorList>
    </citation>
    <scope>NUCLEOTIDE SEQUENCE [LARGE SCALE GENOMIC DNA]</scope>
</reference>
<dbReference type="AlphaFoldDB" id="A0ABD3E327"/>
<sequence>MSGRDPHAPPLQLVSEPFNIIPIHNPLADHPSPVTPSP</sequence>
<name>A0ABD3E327_9LAMI</name>
<protein>
    <submittedName>
        <fullName evidence="1">Uncharacterized protein</fullName>
    </submittedName>
</protein>
<gene>
    <name evidence="1" type="ORF">CASFOL_005311</name>
</gene>